<dbReference type="RefSeq" id="WP_345920458.1">
    <property type="nucleotide sequence ID" value="NZ_JBDIVE010000008.1"/>
</dbReference>
<dbReference type="PANTHER" id="PTHR33525">
    <property type="match status" value="1"/>
</dbReference>
<dbReference type="SUPFAM" id="SSF109604">
    <property type="entry name" value="HD-domain/PDEase-like"/>
    <property type="match status" value="1"/>
</dbReference>
<accession>A0ABU9Z1B3</accession>
<sequence>MHVAQELVASLDKLASLPSVYFRIRRTLDDPEASIQQLAEQIGSEPALSASLLRLANSAFYGFSRRIETVSRAINLIGLEQVGDLVLTSAIATSFGGIRPNRMDMARFWRSSVRCALLCRGIAERHHKSDGERVFLLGLLADMGHLVMYQAIPDLIELSMDGTQASLKARAERERQIIGCDFAEVGAALASSWQLPLSIGVTLGAQLHPEQAGEHLRLAAILNTARQIDEHCEAEAALDDMVGQLDLDVLSLADIEPGELPVLISHCEAQLQEMLRSLGLPLH</sequence>
<dbReference type="Gene3D" id="1.10.3210.10">
    <property type="entry name" value="Hypothetical protein af1432"/>
    <property type="match status" value="1"/>
</dbReference>
<evidence type="ECO:0000259" key="1">
    <source>
        <dbReference type="PROSITE" id="PS51833"/>
    </source>
</evidence>
<organism evidence="2 3">
    <name type="scientific">Uliginosibacterium sediminicola</name>
    <dbReference type="NCBI Taxonomy" id="2024550"/>
    <lineage>
        <taxon>Bacteria</taxon>
        <taxon>Pseudomonadati</taxon>
        <taxon>Pseudomonadota</taxon>
        <taxon>Betaproteobacteria</taxon>
        <taxon>Rhodocyclales</taxon>
        <taxon>Zoogloeaceae</taxon>
        <taxon>Uliginosibacterium</taxon>
    </lineage>
</organism>
<proteinExistence type="predicted"/>
<evidence type="ECO:0000313" key="3">
    <source>
        <dbReference type="Proteomes" id="UP001410394"/>
    </source>
</evidence>
<dbReference type="InterPro" id="IPR052340">
    <property type="entry name" value="RNase_Y/CdgJ"/>
</dbReference>
<dbReference type="InterPro" id="IPR013976">
    <property type="entry name" value="HDOD"/>
</dbReference>
<protein>
    <submittedName>
        <fullName evidence="2">HDOD domain-containing protein</fullName>
    </submittedName>
</protein>
<dbReference type="PANTHER" id="PTHR33525:SF5">
    <property type="entry name" value="TWO COMPONENT SIGNAL TRANSDUCTION SYSTEM RESPONSE REGULATOR"/>
    <property type="match status" value="1"/>
</dbReference>
<dbReference type="EMBL" id="JBDIVE010000008">
    <property type="protein sequence ID" value="MEN3069688.1"/>
    <property type="molecule type" value="Genomic_DNA"/>
</dbReference>
<evidence type="ECO:0000313" key="2">
    <source>
        <dbReference type="EMBL" id="MEN3069688.1"/>
    </source>
</evidence>
<dbReference type="Proteomes" id="UP001410394">
    <property type="component" value="Unassembled WGS sequence"/>
</dbReference>
<comment type="caution">
    <text evidence="2">The sequence shown here is derived from an EMBL/GenBank/DDBJ whole genome shotgun (WGS) entry which is preliminary data.</text>
</comment>
<reference evidence="2 3" key="1">
    <citation type="journal article" date="2018" name="Int. J. Syst. Evol. Microbiol.">
        <title>Uliginosibacterium sediminicola sp. nov., isolated from freshwater sediment.</title>
        <authorList>
            <person name="Hwang W.M."/>
            <person name="Kim S.M."/>
            <person name="Kang K."/>
            <person name="Ahn T.Y."/>
        </authorList>
    </citation>
    <scope>NUCLEOTIDE SEQUENCE [LARGE SCALE GENOMIC DNA]</scope>
    <source>
        <strain evidence="2 3">M1-21</strain>
    </source>
</reference>
<feature type="domain" description="HDOD" evidence="1">
    <location>
        <begin position="14"/>
        <end position="209"/>
    </location>
</feature>
<keyword evidence="3" id="KW-1185">Reference proteome</keyword>
<dbReference type="PROSITE" id="PS51833">
    <property type="entry name" value="HDOD"/>
    <property type="match status" value="1"/>
</dbReference>
<gene>
    <name evidence="2" type="ORF">ABDB84_14470</name>
</gene>
<name>A0ABU9Z1B3_9RHOO</name>
<dbReference type="Pfam" id="PF08668">
    <property type="entry name" value="HDOD"/>
    <property type="match status" value="1"/>
</dbReference>